<dbReference type="GO" id="GO:0005759">
    <property type="term" value="C:mitochondrial matrix"/>
    <property type="evidence" value="ECO:0007669"/>
    <property type="project" value="UniProtKB-SubCell"/>
</dbReference>
<dbReference type="CDD" id="cd01714">
    <property type="entry name" value="ETF_beta"/>
    <property type="match status" value="1"/>
</dbReference>
<dbReference type="Gene3D" id="3.40.50.620">
    <property type="entry name" value="HUPs"/>
    <property type="match status" value="1"/>
</dbReference>
<evidence type="ECO:0000256" key="3">
    <source>
        <dbReference type="ARBA" id="ARBA00016797"/>
    </source>
</evidence>
<evidence type="ECO:0000313" key="10">
    <source>
        <dbReference type="Proteomes" id="UP000250572"/>
    </source>
</evidence>
<evidence type="ECO:0000256" key="1">
    <source>
        <dbReference type="ARBA" id="ARBA00004305"/>
    </source>
</evidence>
<dbReference type="SUPFAM" id="SSF48726">
    <property type="entry name" value="Immunoglobulin"/>
    <property type="match status" value="1"/>
</dbReference>
<dbReference type="SMART" id="SM00893">
    <property type="entry name" value="ETF"/>
    <property type="match status" value="1"/>
</dbReference>
<keyword evidence="5" id="KW-0249">Electron transport</keyword>
<reference evidence="9 10" key="1">
    <citation type="journal article" date="2018" name="G3 (Bethesda)">
        <title>A High-Quality Reference Genome for the Invasive Mosquitofish Gambusia affinis Using a Chicago Library.</title>
        <authorList>
            <person name="Hoffberg S.L."/>
            <person name="Troendle N.J."/>
            <person name="Glenn T.C."/>
            <person name="Mahmud O."/>
            <person name="Louha S."/>
            <person name="Chalopin D."/>
            <person name="Bennetzen J.L."/>
            <person name="Mauricio R."/>
        </authorList>
    </citation>
    <scope>NUCLEOTIDE SEQUENCE [LARGE SCALE GENOMIC DNA]</scope>
    <source>
        <strain evidence="9">NE01/NJP1002.9</strain>
        <tissue evidence="9">Muscle</tissue>
    </source>
</reference>
<dbReference type="GO" id="GO:0033539">
    <property type="term" value="P:fatty acid beta-oxidation using acyl-CoA dehydrogenase"/>
    <property type="evidence" value="ECO:0007669"/>
    <property type="project" value="TreeGrafter"/>
</dbReference>
<evidence type="ECO:0000313" key="9">
    <source>
        <dbReference type="EMBL" id="PWA20682.1"/>
    </source>
</evidence>
<comment type="function">
    <text evidence="6">Heterodimeric electron transfer flavoprotein that accepts electrons from several mitochondrial dehydrogenases, including acyl-CoA dehydrogenases, glutaryl-CoA and sarcosine dehydrogenase. It transfers the electrons to the main mitochondrial respiratory chain via ETF-ubiquinone oxidoreductase. Required for normal mitochondrial fatty acid oxidation and normal amino acid metabolism. ETFB binds an AMP molecule that probably has a purely structural role.</text>
</comment>
<dbReference type="GO" id="GO:0045251">
    <property type="term" value="C:electron transfer flavoprotein complex"/>
    <property type="evidence" value="ECO:0007669"/>
    <property type="project" value="UniProtKB-ARBA"/>
</dbReference>
<feature type="non-terminal residue" evidence="9">
    <location>
        <position position="1"/>
    </location>
</feature>
<evidence type="ECO:0000256" key="5">
    <source>
        <dbReference type="ARBA" id="ARBA00022982"/>
    </source>
</evidence>
<keyword evidence="10" id="KW-1185">Reference proteome</keyword>
<evidence type="ECO:0000256" key="2">
    <source>
        <dbReference type="ARBA" id="ARBA00007557"/>
    </source>
</evidence>
<dbReference type="InterPro" id="IPR036179">
    <property type="entry name" value="Ig-like_dom_sf"/>
</dbReference>
<dbReference type="InterPro" id="IPR013783">
    <property type="entry name" value="Ig-like_fold"/>
</dbReference>
<dbReference type="STRING" id="33528.ENSGAFP00000014707"/>
<dbReference type="PROSITE" id="PS01065">
    <property type="entry name" value="ETF_BETA"/>
    <property type="match status" value="1"/>
</dbReference>
<dbReference type="InterPro" id="IPR014729">
    <property type="entry name" value="Rossmann-like_a/b/a_fold"/>
</dbReference>
<name>A0A315VBU0_GAMAF</name>
<dbReference type="PANTHER" id="PTHR21294">
    <property type="entry name" value="ELECTRON TRANSFER FLAVOPROTEIN BETA-SUBUNIT"/>
    <property type="match status" value="1"/>
</dbReference>
<feature type="domain" description="Electron transfer flavoprotein alpha/beta-subunit N-terminal" evidence="8">
    <location>
        <begin position="7"/>
        <end position="199"/>
    </location>
</feature>
<dbReference type="GO" id="GO:0009063">
    <property type="term" value="P:amino acid catabolic process"/>
    <property type="evidence" value="ECO:0007669"/>
    <property type="project" value="TreeGrafter"/>
</dbReference>
<dbReference type="AlphaFoldDB" id="A0A315VBU0"/>
<accession>A0A315VBU0</accession>
<dbReference type="InterPro" id="IPR033948">
    <property type="entry name" value="ETF_beta_N"/>
</dbReference>
<evidence type="ECO:0000256" key="4">
    <source>
        <dbReference type="ARBA" id="ARBA00022448"/>
    </source>
</evidence>
<dbReference type="InterPro" id="IPR014730">
    <property type="entry name" value="ETF_a/b_N"/>
</dbReference>
<evidence type="ECO:0000256" key="6">
    <source>
        <dbReference type="ARBA" id="ARBA00045835"/>
    </source>
</evidence>
<dbReference type="PANTHER" id="PTHR21294:SF8">
    <property type="entry name" value="ELECTRON TRANSFER FLAVOPROTEIN SUBUNIT BETA"/>
    <property type="match status" value="1"/>
</dbReference>
<comment type="subcellular location">
    <subcellularLocation>
        <location evidence="1">Mitochondrion matrix</location>
    </subcellularLocation>
</comment>
<dbReference type="Gene3D" id="2.60.40.10">
    <property type="entry name" value="Immunoglobulins"/>
    <property type="match status" value="1"/>
</dbReference>
<sequence length="420" mass="45836">IRVKPDNTGVVTDGVKHSMNPFCEIAVEEAVKLKEKKLVKEVVAVSCGPQQSQETIRTALAMGADRGIHVEVSGKDYESLGPLQISKIMAALAKKEDAQLIILGKQAIDDDCNQTGQMTAALLDWPQGTFASEVTLEGDKIKVVREIDGGLETIKINTPAVLTADLRLNTPRYATLPNIMKAKKKKIANVKPADLGVNLTSKLEVLRVEDPPQRQAGMKVETVEDLVGAWSRNNQGFDSAQVNSQGAARVLRNARESANCQLVVSPVGPTLVNALAGTNVTLAVFYSGASDPVVTWFKGALPVGTWTINTNFSPDIANDGWEIIQNVTLITEPHFAQEGAERFTLQYNMLQGVVEQEIWRFNGRDLQNSTRYLMEGTSLVIFGPNRTDKGSYSVTLMNPFSSMTMHKNVTVLCKMNPLLL</sequence>
<dbReference type="Pfam" id="PF01012">
    <property type="entry name" value="ETF"/>
    <property type="match status" value="1"/>
</dbReference>
<organism evidence="9 10">
    <name type="scientific">Gambusia affinis</name>
    <name type="common">Western mosquitofish</name>
    <name type="synonym">Heterandria affinis</name>
    <dbReference type="NCBI Taxonomy" id="33528"/>
    <lineage>
        <taxon>Eukaryota</taxon>
        <taxon>Metazoa</taxon>
        <taxon>Chordata</taxon>
        <taxon>Craniata</taxon>
        <taxon>Vertebrata</taxon>
        <taxon>Euteleostomi</taxon>
        <taxon>Actinopterygii</taxon>
        <taxon>Neopterygii</taxon>
        <taxon>Teleostei</taxon>
        <taxon>Neoteleostei</taxon>
        <taxon>Acanthomorphata</taxon>
        <taxon>Ovalentaria</taxon>
        <taxon>Atherinomorphae</taxon>
        <taxon>Cyprinodontiformes</taxon>
        <taxon>Poeciliidae</taxon>
        <taxon>Poeciliinae</taxon>
        <taxon>Gambusia</taxon>
    </lineage>
</organism>
<keyword evidence="4" id="KW-0813">Transport</keyword>
<comment type="subunit">
    <text evidence="7">Heterodimer composed of ETFA and ETFB. Identified in a complex that contains ETFA, ETFB and ETFRF1. Interacts with ACADM.</text>
</comment>
<dbReference type="FunFam" id="3.40.50.620:FF:000011">
    <property type="entry name" value="Electron transfer flavoprotein subunit beta"/>
    <property type="match status" value="1"/>
</dbReference>
<dbReference type="Proteomes" id="UP000250572">
    <property type="component" value="Unassembled WGS sequence"/>
</dbReference>
<evidence type="ECO:0000256" key="7">
    <source>
        <dbReference type="ARBA" id="ARBA00046893"/>
    </source>
</evidence>
<evidence type="ECO:0000259" key="8">
    <source>
        <dbReference type="SMART" id="SM00893"/>
    </source>
</evidence>
<dbReference type="InterPro" id="IPR012255">
    <property type="entry name" value="ETF_b"/>
</dbReference>
<dbReference type="GO" id="GO:0009055">
    <property type="term" value="F:electron transfer activity"/>
    <property type="evidence" value="ECO:0007669"/>
    <property type="project" value="InterPro"/>
</dbReference>
<comment type="similarity">
    <text evidence="2">Belongs to the ETF beta-subunit/FixA family.</text>
</comment>
<comment type="caution">
    <text evidence="9">The sequence shown here is derived from an EMBL/GenBank/DDBJ whole genome shotgun (WGS) entry which is preliminary data.</text>
</comment>
<dbReference type="EMBL" id="NHOQ01001935">
    <property type="protein sequence ID" value="PWA20682.1"/>
    <property type="molecule type" value="Genomic_DNA"/>
</dbReference>
<proteinExistence type="inferred from homology"/>
<gene>
    <name evidence="9" type="ORF">CCH79_00011557</name>
</gene>
<dbReference type="SUPFAM" id="SSF52402">
    <property type="entry name" value="Adenine nucleotide alpha hydrolases-like"/>
    <property type="match status" value="1"/>
</dbReference>
<dbReference type="InterPro" id="IPR000049">
    <property type="entry name" value="ET-Flavoprotein_bsu_CS"/>
</dbReference>
<protein>
    <recommendedName>
        <fullName evidence="3">Electron transfer flavoprotein subunit beta</fullName>
    </recommendedName>
</protein>